<dbReference type="GeneID" id="54289656"/>
<dbReference type="Proteomes" id="UP000799778">
    <property type="component" value="Unassembled WGS sequence"/>
</dbReference>
<keyword evidence="2" id="KW-1185">Reference proteome</keyword>
<organism evidence="1 2">
    <name type="scientific">Aaosphaeria arxii CBS 175.79</name>
    <dbReference type="NCBI Taxonomy" id="1450172"/>
    <lineage>
        <taxon>Eukaryota</taxon>
        <taxon>Fungi</taxon>
        <taxon>Dikarya</taxon>
        <taxon>Ascomycota</taxon>
        <taxon>Pezizomycotina</taxon>
        <taxon>Dothideomycetes</taxon>
        <taxon>Pleosporomycetidae</taxon>
        <taxon>Pleosporales</taxon>
        <taxon>Pleosporales incertae sedis</taxon>
        <taxon>Aaosphaeria</taxon>
    </lineage>
</organism>
<name>A0A6A5XDH3_9PLEO</name>
<sequence length="157" mass="18246">MTWQLGISVLLSPTYRYVHYRMTFTSLLVLHTDFPPTSLIETPSTCVSMFGSCPIRQFNCFVILDVVERRTPHEEVSPHRVICPRVLKTCGITACSASTLSIYIPCCVRPLSSISPWHLLYFDSQPLPIQRCDDHTLYTFLLWGWWYFWRHISALSE</sequence>
<proteinExistence type="predicted"/>
<dbReference type="AlphaFoldDB" id="A0A6A5XDH3"/>
<accession>A0A6A5XDH3</accession>
<dbReference type="EMBL" id="ML978075">
    <property type="protein sequence ID" value="KAF2010814.1"/>
    <property type="molecule type" value="Genomic_DNA"/>
</dbReference>
<reference evidence="1" key="1">
    <citation type="journal article" date="2020" name="Stud. Mycol.">
        <title>101 Dothideomycetes genomes: a test case for predicting lifestyles and emergence of pathogens.</title>
        <authorList>
            <person name="Haridas S."/>
            <person name="Albert R."/>
            <person name="Binder M."/>
            <person name="Bloem J."/>
            <person name="Labutti K."/>
            <person name="Salamov A."/>
            <person name="Andreopoulos B."/>
            <person name="Baker S."/>
            <person name="Barry K."/>
            <person name="Bills G."/>
            <person name="Bluhm B."/>
            <person name="Cannon C."/>
            <person name="Castanera R."/>
            <person name="Culley D."/>
            <person name="Daum C."/>
            <person name="Ezra D."/>
            <person name="Gonzalez J."/>
            <person name="Henrissat B."/>
            <person name="Kuo A."/>
            <person name="Liang C."/>
            <person name="Lipzen A."/>
            <person name="Lutzoni F."/>
            <person name="Magnuson J."/>
            <person name="Mondo S."/>
            <person name="Nolan M."/>
            <person name="Ohm R."/>
            <person name="Pangilinan J."/>
            <person name="Park H.-J."/>
            <person name="Ramirez L."/>
            <person name="Alfaro M."/>
            <person name="Sun H."/>
            <person name="Tritt A."/>
            <person name="Yoshinaga Y."/>
            <person name="Zwiers L.-H."/>
            <person name="Turgeon B."/>
            <person name="Goodwin S."/>
            <person name="Spatafora J."/>
            <person name="Crous P."/>
            <person name="Grigoriev I."/>
        </authorList>
    </citation>
    <scope>NUCLEOTIDE SEQUENCE</scope>
    <source>
        <strain evidence="1">CBS 175.79</strain>
    </source>
</reference>
<protein>
    <submittedName>
        <fullName evidence="1">Uncharacterized protein</fullName>
    </submittedName>
</protein>
<gene>
    <name evidence="1" type="ORF">BU24DRAFT_46522</name>
</gene>
<dbReference type="RefSeq" id="XP_033379153.1">
    <property type="nucleotide sequence ID" value="XM_033532259.1"/>
</dbReference>
<evidence type="ECO:0000313" key="2">
    <source>
        <dbReference type="Proteomes" id="UP000799778"/>
    </source>
</evidence>
<evidence type="ECO:0000313" key="1">
    <source>
        <dbReference type="EMBL" id="KAF2010814.1"/>
    </source>
</evidence>